<protein>
    <submittedName>
        <fullName evidence="3">Uncharacterized protein</fullName>
    </submittedName>
</protein>
<feature type="compositionally biased region" description="Basic and acidic residues" evidence="1">
    <location>
        <begin position="165"/>
        <end position="181"/>
    </location>
</feature>
<feature type="region of interest" description="Disordered" evidence="1">
    <location>
        <begin position="1"/>
        <end position="107"/>
    </location>
</feature>
<dbReference type="Proteomes" id="UP000757232">
    <property type="component" value="Unassembled WGS sequence"/>
</dbReference>
<evidence type="ECO:0000256" key="1">
    <source>
        <dbReference type="SAM" id="MobiDB-lite"/>
    </source>
</evidence>
<feature type="compositionally biased region" description="Polar residues" evidence="1">
    <location>
        <begin position="294"/>
        <end position="309"/>
    </location>
</feature>
<feature type="compositionally biased region" description="Basic residues" evidence="1">
    <location>
        <begin position="185"/>
        <end position="195"/>
    </location>
</feature>
<feature type="compositionally biased region" description="Pro residues" evidence="1">
    <location>
        <begin position="440"/>
        <end position="451"/>
    </location>
</feature>
<evidence type="ECO:0000256" key="2">
    <source>
        <dbReference type="SAM" id="Phobius"/>
    </source>
</evidence>
<sequence>MHSECQDMFALNPNDGPTVLGMGTATTSTSTSTPSSSSLNSLLASPRPPSPPSLSLQPHHTPSSVGILTPSSSKASLSPAYSRYKDTLQSPSPTPTPHKPKHSPPSRRLFLPVRASFELYTHATRGPAIYMPEHSSRPGSPSRRSRALSPRRADATTRPPSRCESLLRDTLRRADEQERTLARRTMSRGRGRSRPRGNSFLEALRRDDSVDSDCDFDENIFRVNGIEGVHCRSRTQAMPMPRRGAASVSSSDAVSLNFGSPSSPSPIPPSMMRTRTAPTVPRVSGRHRDEEQRAAQTLSPQSGRRSLPNTVSHSHGSVVTSNEASPKQRASALSPHETVLRAKLEYVLQKAGSPSPDESAVVSPPQLSGRDRRNHHRTFSHGVSIVTSPKHRDGTSSNTSSPQSLAPSSLSNSATDLDRTHSSRSQARDSLAYRTSSSSPPEPLTPPPTPPFNARIASEVCKRIDGYVSFASVEGLGEPPGLDIDSDEGEEGLKKWGRWLRSLPMPFRNGSGCNSPLFGITSHFSGGLGRLAARPGFHFITYYRLLFRRAIPTALVWLVCAARLAIANTVTSLRCIKKAMMYY</sequence>
<evidence type="ECO:0000313" key="4">
    <source>
        <dbReference type="Proteomes" id="UP000757232"/>
    </source>
</evidence>
<feature type="compositionally biased region" description="Low complexity" evidence="1">
    <location>
        <begin position="245"/>
        <end position="255"/>
    </location>
</feature>
<dbReference type="AlphaFoldDB" id="A0A9Q5HYT8"/>
<feature type="region of interest" description="Disordered" evidence="1">
    <location>
        <begin position="128"/>
        <end position="200"/>
    </location>
</feature>
<organism evidence="3 4">
    <name type="scientific">Sanghuangporus baumii</name>
    <name type="common">Phellinus baumii</name>
    <dbReference type="NCBI Taxonomy" id="108892"/>
    <lineage>
        <taxon>Eukaryota</taxon>
        <taxon>Fungi</taxon>
        <taxon>Dikarya</taxon>
        <taxon>Basidiomycota</taxon>
        <taxon>Agaricomycotina</taxon>
        <taxon>Agaricomycetes</taxon>
        <taxon>Hymenochaetales</taxon>
        <taxon>Hymenochaetaceae</taxon>
        <taxon>Sanghuangporus</taxon>
    </lineage>
</organism>
<feature type="transmembrane region" description="Helical" evidence="2">
    <location>
        <begin position="554"/>
        <end position="576"/>
    </location>
</feature>
<gene>
    <name evidence="3" type="ORF">A7U60_g4435</name>
</gene>
<keyword evidence="2" id="KW-0812">Transmembrane</keyword>
<feature type="compositionally biased region" description="Low complexity" evidence="1">
    <location>
        <begin position="53"/>
        <end position="82"/>
    </location>
</feature>
<feature type="compositionally biased region" description="Low complexity" evidence="1">
    <location>
        <begin position="137"/>
        <end position="150"/>
    </location>
</feature>
<dbReference type="OrthoDB" id="3067719at2759"/>
<keyword evidence="4" id="KW-1185">Reference proteome</keyword>
<feature type="compositionally biased region" description="Low complexity" evidence="1">
    <location>
        <begin position="24"/>
        <end position="45"/>
    </location>
</feature>
<name>A0A9Q5HYT8_SANBA</name>
<keyword evidence="2" id="KW-1133">Transmembrane helix</keyword>
<comment type="caution">
    <text evidence="3">The sequence shown here is derived from an EMBL/GenBank/DDBJ whole genome shotgun (WGS) entry which is preliminary data.</text>
</comment>
<dbReference type="EMBL" id="LNZH02000179">
    <property type="protein sequence ID" value="OCB88394.1"/>
    <property type="molecule type" value="Genomic_DNA"/>
</dbReference>
<feature type="compositionally biased region" description="Low complexity" evidence="1">
    <location>
        <begin position="310"/>
        <end position="321"/>
    </location>
</feature>
<accession>A0A9Q5HYT8</accession>
<reference evidence="3" key="1">
    <citation type="submission" date="2016-06" db="EMBL/GenBank/DDBJ databases">
        <title>Draft Genome sequence of the fungus Inonotus baumii.</title>
        <authorList>
            <person name="Zhu H."/>
            <person name="Lin W."/>
        </authorList>
    </citation>
    <scope>NUCLEOTIDE SEQUENCE</scope>
    <source>
        <strain evidence="3">821</strain>
    </source>
</reference>
<evidence type="ECO:0000313" key="3">
    <source>
        <dbReference type="EMBL" id="OCB88394.1"/>
    </source>
</evidence>
<feature type="compositionally biased region" description="Low complexity" evidence="1">
    <location>
        <begin position="395"/>
        <end position="414"/>
    </location>
</feature>
<keyword evidence="2" id="KW-0472">Membrane</keyword>
<proteinExistence type="predicted"/>
<feature type="region of interest" description="Disordered" evidence="1">
    <location>
        <begin position="350"/>
        <end position="454"/>
    </location>
</feature>
<feature type="region of interest" description="Disordered" evidence="1">
    <location>
        <begin position="236"/>
        <end position="335"/>
    </location>
</feature>